<proteinExistence type="predicted"/>
<evidence type="ECO:0000313" key="2">
    <source>
        <dbReference type="Proteomes" id="UP001064048"/>
    </source>
</evidence>
<dbReference type="Proteomes" id="UP001064048">
    <property type="component" value="Chromosome 13"/>
</dbReference>
<sequence length="177" mass="20633">MSDFQKKNHSGSEYRGNSSIFKMFIKFLFIMLVLLIFDAGAGHDIRYDDEYDSKTIRERDYDPYSDQCTVTNACMNDPNNSEPTTTTRPKRFEPKNILNRKSFLKVLKNYLPPVDDTLEMEPAMFVFNYRLQKPVRELRIAIWKPGVWMMSFVFDVAVKRLSGGQGLLANGEEYNIM</sequence>
<keyword evidence="2" id="KW-1185">Reference proteome</keyword>
<comment type="caution">
    <text evidence="1">The sequence shown here is derived from an EMBL/GenBank/DDBJ whole genome shotgun (WGS) entry which is preliminary data.</text>
</comment>
<organism evidence="1 2">
    <name type="scientific">Choristoneura fumiferana</name>
    <name type="common">Spruce budworm moth</name>
    <name type="synonym">Archips fumiferana</name>
    <dbReference type="NCBI Taxonomy" id="7141"/>
    <lineage>
        <taxon>Eukaryota</taxon>
        <taxon>Metazoa</taxon>
        <taxon>Ecdysozoa</taxon>
        <taxon>Arthropoda</taxon>
        <taxon>Hexapoda</taxon>
        <taxon>Insecta</taxon>
        <taxon>Pterygota</taxon>
        <taxon>Neoptera</taxon>
        <taxon>Endopterygota</taxon>
        <taxon>Lepidoptera</taxon>
        <taxon>Glossata</taxon>
        <taxon>Ditrysia</taxon>
        <taxon>Tortricoidea</taxon>
        <taxon>Tortricidae</taxon>
        <taxon>Tortricinae</taxon>
        <taxon>Choristoneura</taxon>
    </lineage>
</organism>
<protein>
    <submittedName>
        <fullName evidence="1">Uncharacterized protein</fullName>
    </submittedName>
</protein>
<dbReference type="EMBL" id="CM046113">
    <property type="protein sequence ID" value="KAI8420683.1"/>
    <property type="molecule type" value="Genomic_DNA"/>
</dbReference>
<name>A0ACC0J975_CHOFU</name>
<evidence type="ECO:0000313" key="1">
    <source>
        <dbReference type="EMBL" id="KAI8420683.1"/>
    </source>
</evidence>
<reference evidence="1 2" key="1">
    <citation type="journal article" date="2022" name="Genome Biol. Evol.">
        <title>The Spruce Budworm Genome: Reconstructing the Evolutionary History of Antifreeze Proteins.</title>
        <authorList>
            <person name="Beliveau C."/>
            <person name="Gagne P."/>
            <person name="Picq S."/>
            <person name="Vernygora O."/>
            <person name="Keeling C.I."/>
            <person name="Pinkney K."/>
            <person name="Doucet D."/>
            <person name="Wen F."/>
            <person name="Johnston J.S."/>
            <person name="Maaroufi H."/>
            <person name="Boyle B."/>
            <person name="Laroche J."/>
            <person name="Dewar K."/>
            <person name="Juretic N."/>
            <person name="Blackburn G."/>
            <person name="Nisole A."/>
            <person name="Brunet B."/>
            <person name="Brandao M."/>
            <person name="Lumley L."/>
            <person name="Duan J."/>
            <person name="Quan G."/>
            <person name="Lucarotti C.J."/>
            <person name="Roe A.D."/>
            <person name="Sperling F.A.H."/>
            <person name="Levesque R.C."/>
            <person name="Cusson M."/>
        </authorList>
    </citation>
    <scope>NUCLEOTIDE SEQUENCE [LARGE SCALE GENOMIC DNA]</scope>
    <source>
        <strain evidence="1">Glfc:IPQL:Cfum</strain>
    </source>
</reference>
<gene>
    <name evidence="1" type="ORF">MSG28_007913</name>
</gene>
<accession>A0ACC0J975</accession>